<evidence type="ECO:0000256" key="1">
    <source>
        <dbReference type="SAM" id="MobiDB-lite"/>
    </source>
</evidence>
<name>A0A8T0BED1_SILME</name>
<dbReference type="Proteomes" id="UP000606274">
    <property type="component" value="Unassembled WGS sequence"/>
</dbReference>
<feature type="compositionally biased region" description="Basic and acidic residues" evidence="1">
    <location>
        <begin position="47"/>
        <end position="56"/>
    </location>
</feature>
<proteinExistence type="predicted"/>
<reference evidence="2" key="1">
    <citation type="submission" date="2020-08" db="EMBL/GenBank/DDBJ databases">
        <title>Chromosome-level assembly of Southern catfish (Silurus meridionalis) provides insights into visual adaptation to the nocturnal and benthic lifestyles.</title>
        <authorList>
            <person name="Zhang Y."/>
            <person name="Wang D."/>
            <person name="Peng Z."/>
        </authorList>
    </citation>
    <scope>NUCLEOTIDE SEQUENCE</scope>
    <source>
        <strain evidence="2">SWU-2019-XX</strain>
        <tissue evidence="2">Muscle</tissue>
    </source>
</reference>
<dbReference type="EMBL" id="JABFDY010000008">
    <property type="protein sequence ID" value="KAF7704217.1"/>
    <property type="molecule type" value="Genomic_DNA"/>
</dbReference>
<feature type="compositionally biased region" description="Basic residues" evidence="1">
    <location>
        <begin position="100"/>
        <end position="113"/>
    </location>
</feature>
<accession>A0A8T0BED1</accession>
<gene>
    <name evidence="2" type="ORF">HF521_021289</name>
</gene>
<dbReference type="AlphaFoldDB" id="A0A8T0BED1"/>
<evidence type="ECO:0000313" key="2">
    <source>
        <dbReference type="EMBL" id="KAF7704217.1"/>
    </source>
</evidence>
<feature type="compositionally biased region" description="Basic residues" evidence="1">
    <location>
        <begin position="23"/>
        <end position="32"/>
    </location>
</feature>
<feature type="region of interest" description="Disordered" evidence="1">
    <location>
        <begin position="1"/>
        <end position="113"/>
    </location>
</feature>
<comment type="caution">
    <text evidence="2">The sequence shown here is derived from an EMBL/GenBank/DDBJ whole genome shotgun (WGS) entry which is preliminary data.</text>
</comment>
<keyword evidence="3" id="KW-1185">Reference proteome</keyword>
<sequence length="113" mass="12758">MKILQELPVEKVGGRSGTATRTQPRKASRVGKPKNILFPGEDDDSEMEGHQKEPNKKKGRYSIPDAPKIARQHKLDPGKPSCPKHCHSTPDLPIDEMKRIKGTKSRKRWSQHS</sequence>
<protein>
    <submittedName>
        <fullName evidence="2">Uncharacterized protein</fullName>
    </submittedName>
</protein>
<evidence type="ECO:0000313" key="3">
    <source>
        <dbReference type="Proteomes" id="UP000606274"/>
    </source>
</evidence>
<organism evidence="2 3">
    <name type="scientific">Silurus meridionalis</name>
    <name type="common">Southern catfish</name>
    <name type="synonym">Silurus soldatovi meridionalis</name>
    <dbReference type="NCBI Taxonomy" id="175797"/>
    <lineage>
        <taxon>Eukaryota</taxon>
        <taxon>Metazoa</taxon>
        <taxon>Chordata</taxon>
        <taxon>Craniata</taxon>
        <taxon>Vertebrata</taxon>
        <taxon>Euteleostomi</taxon>
        <taxon>Actinopterygii</taxon>
        <taxon>Neopterygii</taxon>
        <taxon>Teleostei</taxon>
        <taxon>Ostariophysi</taxon>
        <taxon>Siluriformes</taxon>
        <taxon>Siluridae</taxon>
        <taxon>Silurus</taxon>
    </lineage>
</organism>